<dbReference type="EMBL" id="AP008231">
    <property type="protein sequence ID" value="BAD79871.1"/>
    <property type="molecule type" value="Genomic_DNA"/>
</dbReference>
<dbReference type="CDD" id="cd05243">
    <property type="entry name" value="SDR_a5"/>
    <property type="match status" value="1"/>
</dbReference>
<evidence type="ECO:0000313" key="5">
    <source>
        <dbReference type="Proteomes" id="UP000001175"/>
    </source>
</evidence>
<dbReference type="InterPro" id="IPR036291">
    <property type="entry name" value="NAD(P)-bd_dom_sf"/>
</dbReference>
<evidence type="ECO:0000256" key="2">
    <source>
        <dbReference type="ARBA" id="ARBA00023276"/>
    </source>
</evidence>
<dbReference type="GO" id="GO:0015979">
    <property type="term" value="P:photosynthesis"/>
    <property type="evidence" value="ECO:0007669"/>
    <property type="project" value="UniProtKB-KW"/>
</dbReference>
<accession>A0A0H3K3I7</accession>
<dbReference type="PANTHER" id="PTHR47128">
    <property type="match status" value="1"/>
</dbReference>
<reference evidence="4 5" key="1">
    <citation type="journal article" date="2007" name="Photosyn. Res.">
        <title>Complete nucleotide sequence of the freshwater unicellular cyanobacterium Synechococcus elongatus PCC 6301 chromosome: gene content and organization.</title>
        <authorList>
            <person name="Sugita C."/>
            <person name="Ogata K."/>
            <person name="Shikata M."/>
            <person name="Jikuya H."/>
            <person name="Takano J."/>
            <person name="Furumichi M."/>
            <person name="Kanehisa M."/>
            <person name="Omata T."/>
            <person name="Sugiura M."/>
            <person name="Sugita M."/>
        </authorList>
    </citation>
    <scope>NUCLEOTIDE SEQUENCE [LARGE SCALE GENOMIC DNA]</scope>
    <source>
        <strain evidence="5">ATCC 27144 / PCC 6301 / SAUG 1402/1</strain>
    </source>
</reference>
<evidence type="ECO:0000313" key="4">
    <source>
        <dbReference type="EMBL" id="BAD79871.1"/>
    </source>
</evidence>
<organism evidence="4 5">
    <name type="scientific">Synechococcus sp. (strain ATCC 27144 / PCC 6301 / SAUG 1402/1)</name>
    <name type="common">Anacystis nidulans</name>
    <dbReference type="NCBI Taxonomy" id="269084"/>
    <lineage>
        <taxon>Bacteria</taxon>
        <taxon>Bacillati</taxon>
        <taxon>Cyanobacteriota</taxon>
        <taxon>Cyanophyceae</taxon>
        <taxon>Synechococcales</taxon>
        <taxon>Synechococcaceae</taxon>
        <taxon>Synechococcus</taxon>
    </lineage>
</organism>
<evidence type="ECO:0000256" key="1">
    <source>
        <dbReference type="ARBA" id="ARBA00022531"/>
    </source>
</evidence>
<dbReference type="Proteomes" id="UP000001175">
    <property type="component" value="Chromosome"/>
</dbReference>
<dbReference type="RefSeq" id="WP_011243991.1">
    <property type="nucleotide sequence ID" value="NC_006576.1"/>
</dbReference>
<protein>
    <submittedName>
        <fullName evidence="4">Chaperon-like protein for quinone binding in photosystem II</fullName>
    </submittedName>
</protein>
<sequence length="320" mass="35829">MDVLVVGATGTLGRQIARRALDEGHRVRCLVRSPKRGNFLREWGCDLVRGDLTQPESLTFALEGIEAVIDAATTRSTDSLSCYDVDWQGKVNLIKAATEAGVQRFVFCSIIDAEKHRDVPLMDIKYCTEEFLRQSGLNYTILRLAGFMQGLIAEFAIPVLEGRTALITQDSDPIAYLSTLDIARFAVAALTTPATEKQTLPVVGPKAWSGLEIFRLCERLSGKETKIARLPLATVSAMKRFFRFFQWGWNIADRLAFSEVMACGRPFTADMAATYTAFGIDPAEITGLESYLNDYFSVMLRRLKELEFDQKKDKKKKVPF</sequence>
<dbReference type="InterPro" id="IPR008030">
    <property type="entry name" value="NmrA-like"/>
</dbReference>
<dbReference type="SUPFAM" id="SSF51735">
    <property type="entry name" value="NAD(P)-binding Rossmann-fold domains"/>
    <property type="match status" value="1"/>
</dbReference>
<dbReference type="Pfam" id="PF05368">
    <property type="entry name" value="NmrA"/>
    <property type="match status" value="1"/>
</dbReference>
<keyword evidence="2" id="KW-0604">Photosystem II</keyword>
<evidence type="ECO:0000259" key="3">
    <source>
        <dbReference type="Pfam" id="PF05368"/>
    </source>
</evidence>
<dbReference type="KEGG" id="syc:syc1681_d"/>
<feature type="domain" description="NmrA-like" evidence="3">
    <location>
        <begin position="3"/>
        <end position="235"/>
    </location>
</feature>
<name>A0A0H3K3I7_SYNP6</name>
<dbReference type="eggNOG" id="COG0702">
    <property type="taxonomic scope" value="Bacteria"/>
</dbReference>
<gene>
    <name evidence="4" type="primary">ycf39</name>
    <name evidence="4" type="ordered locus">syc1681_d</name>
</gene>
<dbReference type="Gene3D" id="3.40.50.720">
    <property type="entry name" value="NAD(P)-binding Rossmann-like Domain"/>
    <property type="match status" value="1"/>
</dbReference>
<proteinExistence type="predicted"/>
<dbReference type="GO" id="GO:0009523">
    <property type="term" value="C:photosystem II"/>
    <property type="evidence" value="ECO:0007669"/>
    <property type="project" value="UniProtKB-KW"/>
</dbReference>
<keyword evidence="1" id="KW-0602">Photosynthesis</keyword>
<dbReference type="AlphaFoldDB" id="A0A0H3K3I7"/>
<dbReference type="PANTHER" id="PTHR47128:SF2">
    <property type="entry name" value="PROTEIN HIGH CHLOROPHYLL FLUORESCENCE PHENOTYPE 244, CHLOROPLASTIC"/>
    <property type="match status" value="1"/>
</dbReference>
<dbReference type="InterPro" id="IPR044256">
    <property type="entry name" value="HCF244-like"/>
</dbReference>